<gene>
    <name evidence="2" type="ORF">METZ01_LOCUS397763</name>
</gene>
<protein>
    <submittedName>
        <fullName evidence="2">Uncharacterized protein</fullName>
    </submittedName>
</protein>
<proteinExistence type="predicted"/>
<keyword evidence="1" id="KW-0472">Membrane</keyword>
<sequence>YKMEELFVMGHNSFGLLAAICIVIYIINHGE</sequence>
<dbReference type="EMBL" id="UINC01151353">
    <property type="protein sequence ID" value="SVD44909.1"/>
    <property type="molecule type" value="Genomic_DNA"/>
</dbReference>
<keyword evidence="1" id="KW-1133">Transmembrane helix</keyword>
<keyword evidence="1" id="KW-0812">Transmembrane</keyword>
<evidence type="ECO:0000256" key="1">
    <source>
        <dbReference type="SAM" id="Phobius"/>
    </source>
</evidence>
<organism evidence="2">
    <name type="scientific">marine metagenome</name>
    <dbReference type="NCBI Taxonomy" id="408172"/>
    <lineage>
        <taxon>unclassified sequences</taxon>
        <taxon>metagenomes</taxon>
        <taxon>ecological metagenomes</taxon>
    </lineage>
</organism>
<name>A0A382VEH4_9ZZZZ</name>
<evidence type="ECO:0000313" key="2">
    <source>
        <dbReference type="EMBL" id="SVD44909.1"/>
    </source>
</evidence>
<feature type="transmembrane region" description="Helical" evidence="1">
    <location>
        <begin position="6"/>
        <end position="27"/>
    </location>
</feature>
<accession>A0A382VEH4</accession>
<dbReference type="AlphaFoldDB" id="A0A382VEH4"/>
<feature type="non-terminal residue" evidence="2">
    <location>
        <position position="1"/>
    </location>
</feature>
<reference evidence="2" key="1">
    <citation type="submission" date="2018-05" db="EMBL/GenBank/DDBJ databases">
        <authorList>
            <person name="Lanie J.A."/>
            <person name="Ng W.-L."/>
            <person name="Kazmierczak K.M."/>
            <person name="Andrzejewski T.M."/>
            <person name="Davidsen T.M."/>
            <person name="Wayne K.J."/>
            <person name="Tettelin H."/>
            <person name="Glass J.I."/>
            <person name="Rusch D."/>
            <person name="Podicherti R."/>
            <person name="Tsui H.-C.T."/>
            <person name="Winkler M.E."/>
        </authorList>
    </citation>
    <scope>NUCLEOTIDE SEQUENCE</scope>
</reference>